<keyword evidence="7" id="KW-0732">Signal</keyword>
<feature type="domain" description="Calcineurin-like phosphoesterase" evidence="12">
    <location>
        <begin position="7"/>
        <end position="239"/>
    </location>
</feature>
<evidence type="ECO:0000259" key="13">
    <source>
        <dbReference type="Pfam" id="PF02872"/>
    </source>
</evidence>
<evidence type="ECO:0000259" key="12">
    <source>
        <dbReference type="Pfam" id="PF00149"/>
    </source>
</evidence>
<gene>
    <name evidence="14" type="ORF">B4102_0471</name>
</gene>
<dbReference type="GO" id="GO:0008254">
    <property type="term" value="F:3'-nucleotidase activity"/>
    <property type="evidence" value="ECO:0007669"/>
    <property type="project" value="UniProtKB-EC"/>
</dbReference>
<protein>
    <submittedName>
        <fullName evidence="14">2',3'-cyclic-nucleotide 2'-phosphodiesterase</fullName>
        <ecNumber evidence="14">3.1.4.16</ecNumber>
    </submittedName>
</protein>
<dbReference type="AlphaFoldDB" id="A0A150L691"/>
<organism evidence="14 15">
    <name type="scientific">Heyndrickxia sporothermodurans</name>
    <dbReference type="NCBI Taxonomy" id="46224"/>
    <lineage>
        <taxon>Bacteria</taxon>
        <taxon>Bacillati</taxon>
        <taxon>Bacillota</taxon>
        <taxon>Bacilli</taxon>
        <taxon>Bacillales</taxon>
        <taxon>Bacillaceae</taxon>
        <taxon>Heyndrickxia</taxon>
    </lineage>
</organism>
<dbReference type="PROSITE" id="PS00785">
    <property type="entry name" value="5_NUCLEOTIDASE_1"/>
    <property type="match status" value="1"/>
</dbReference>
<dbReference type="SUPFAM" id="SSF56300">
    <property type="entry name" value="Metallo-dependent phosphatases"/>
    <property type="match status" value="1"/>
</dbReference>
<reference evidence="14 15" key="1">
    <citation type="submission" date="2016-01" db="EMBL/GenBank/DDBJ databases">
        <title>Genome Sequences of Twelve Sporeforming Bacillus Species Isolated from Foods.</title>
        <authorList>
            <person name="Berendsen E.M."/>
            <person name="Wells-Bennik M.H."/>
            <person name="Krawcyk A.O."/>
            <person name="De Jong A."/>
            <person name="Holsappel S."/>
            <person name="Eijlander R.T."/>
            <person name="Kuipers O.P."/>
        </authorList>
    </citation>
    <scope>NUCLEOTIDE SEQUENCE [LARGE SCALE GENOMIC DNA]</scope>
    <source>
        <strain evidence="14 15">B4102</strain>
    </source>
</reference>
<evidence type="ECO:0000313" key="15">
    <source>
        <dbReference type="Proteomes" id="UP000075666"/>
    </source>
</evidence>
<dbReference type="Gene3D" id="3.60.21.10">
    <property type="match status" value="1"/>
</dbReference>
<dbReference type="PANTHER" id="PTHR11575:SF6">
    <property type="entry name" value="2',3'-CYCLIC-NUCLEOTIDE 2'-PHOSPHODIESTERASE_3'-NUCLEOTIDASE"/>
    <property type="match status" value="1"/>
</dbReference>
<evidence type="ECO:0000313" key="14">
    <source>
        <dbReference type="EMBL" id="KYD07837.1"/>
    </source>
</evidence>
<dbReference type="GO" id="GO:0030288">
    <property type="term" value="C:outer membrane-bounded periplasmic space"/>
    <property type="evidence" value="ECO:0007669"/>
    <property type="project" value="TreeGrafter"/>
</dbReference>
<name>A0A150L691_9BACI</name>
<keyword evidence="10" id="KW-0511">Multifunctional enzyme</keyword>
<comment type="catalytic activity">
    <reaction evidence="1">
        <text>a ribonucleoside 3'-phosphate + H2O = a ribonucleoside + phosphate</text>
        <dbReference type="Rhea" id="RHEA:10144"/>
        <dbReference type="ChEBI" id="CHEBI:13197"/>
        <dbReference type="ChEBI" id="CHEBI:15377"/>
        <dbReference type="ChEBI" id="CHEBI:18254"/>
        <dbReference type="ChEBI" id="CHEBI:43474"/>
        <dbReference type="EC" id="3.1.3.6"/>
    </reaction>
</comment>
<dbReference type="OrthoDB" id="9775118at2"/>
<dbReference type="Pfam" id="PF00149">
    <property type="entry name" value="Metallophos"/>
    <property type="match status" value="1"/>
</dbReference>
<feature type="domain" description="5'-Nucleotidase C-terminal" evidence="13">
    <location>
        <begin position="315"/>
        <end position="485"/>
    </location>
</feature>
<dbReference type="InterPro" id="IPR006179">
    <property type="entry name" value="5_nucleotidase/apyrase"/>
</dbReference>
<evidence type="ECO:0000256" key="5">
    <source>
        <dbReference type="ARBA" id="ARBA00006654"/>
    </source>
</evidence>
<dbReference type="PANTHER" id="PTHR11575">
    <property type="entry name" value="5'-NUCLEOTIDASE-RELATED"/>
    <property type="match status" value="1"/>
</dbReference>
<evidence type="ECO:0000256" key="3">
    <source>
        <dbReference type="ARBA" id="ARBA00001968"/>
    </source>
</evidence>
<dbReference type="Pfam" id="PF02872">
    <property type="entry name" value="5_nucleotid_C"/>
    <property type="match status" value="1"/>
</dbReference>
<dbReference type="GO" id="GO:0008663">
    <property type="term" value="F:2',3'-cyclic-nucleotide 2'-phosphodiesterase activity"/>
    <property type="evidence" value="ECO:0007669"/>
    <property type="project" value="UniProtKB-EC"/>
</dbReference>
<dbReference type="EMBL" id="LQYN01000039">
    <property type="protein sequence ID" value="KYD07837.1"/>
    <property type="molecule type" value="Genomic_DNA"/>
</dbReference>
<comment type="similarity">
    <text evidence="5 11">Belongs to the 5'-nucleotidase family.</text>
</comment>
<keyword evidence="8 11" id="KW-0547">Nucleotide-binding</keyword>
<evidence type="ECO:0000256" key="1">
    <source>
        <dbReference type="ARBA" id="ARBA00000527"/>
    </source>
</evidence>
<evidence type="ECO:0000256" key="8">
    <source>
        <dbReference type="ARBA" id="ARBA00022741"/>
    </source>
</evidence>
<evidence type="ECO:0000256" key="4">
    <source>
        <dbReference type="ARBA" id="ARBA00004196"/>
    </source>
</evidence>
<comment type="catalytic activity">
    <reaction evidence="2">
        <text>a nucleoside 2',3'-cyclic phosphate + H2O = a nucleoside 3'-phosphate + H(+)</text>
        <dbReference type="Rhea" id="RHEA:19621"/>
        <dbReference type="ChEBI" id="CHEBI:15377"/>
        <dbReference type="ChEBI" id="CHEBI:15378"/>
        <dbReference type="ChEBI" id="CHEBI:66949"/>
        <dbReference type="ChEBI" id="CHEBI:66954"/>
        <dbReference type="EC" id="3.1.4.16"/>
    </reaction>
</comment>
<dbReference type="GO" id="GO:0000166">
    <property type="term" value="F:nucleotide binding"/>
    <property type="evidence" value="ECO:0007669"/>
    <property type="project" value="UniProtKB-KW"/>
</dbReference>
<comment type="caution">
    <text evidence="14">The sequence shown here is derived from an EMBL/GenBank/DDBJ whole genome shotgun (WGS) entry which is preliminary data.</text>
</comment>
<keyword evidence="9 11" id="KW-0378">Hydrolase</keyword>
<dbReference type="InterPro" id="IPR006146">
    <property type="entry name" value="5'-Nucleotdase_CS"/>
</dbReference>
<dbReference type="RefSeq" id="WP_066230553.1">
    <property type="nucleotide sequence ID" value="NZ_LQYN01000039.1"/>
</dbReference>
<evidence type="ECO:0000256" key="7">
    <source>
        <dbReference type="ARBA" id="ARBA00022729"/>
    </source>
</evidence>
<dbReference type="InterPro" id="IPR029052">
    <property type="entry name" value="Metallo-depent_PP-like"/>
</dbReference>
<dbReference type="GO" id="GO:0009166">
    <property type="term" value="P:nucleotide catabolic process"/>
    <property type="evidence" value="ECO:0007669"/>
    <property type="project" value="InterPro"/>
</dbReference>
<sequence length="523" mass="59179">MKQLTLTILETSDVHGNIFPINYGTNKEAEVGLGRIASLIKKERMENENVLLIDNGDLIQGTPLTYHYARIDHQKINPMVLLANELKYDAAVFGNHEFNYGQEILASAIEESNFPWLSANILNKETGEPYYGQPYLIKEVNELKIGILGLTTPYIPNWEQPENIEGIEFADAVEIANKWVSFLRNEKKVDLVIVSYHGGFERDLETGEPTETLTGENQGYQICQEVEGIDVLLTGHQHRQIAGNKINDVIVVQPGNNGIALGKVSLKLENQNGKWKCVEKSSELLPVSGVEADLQLLEKVKEYEEATQKWLDQPIGKIEGDMLVRDPMKTRMTDNALIEFINHVQMEVAGVEISNTALFDNQSPGFPEHVTMRDVVSNYIYPNTLKVIRITGNDMKEALERSASYFKQYTGGEVEVNPAFTTPKPQHFNYDMWEGIEYIVDIRKPIGERVIKLEYKGNPIDPNGQYDVVMNNYRAGGGGEYFMYKDKPVIKDIPTDVSELIANYILEKKVVKATVNNNWKVIY</sequence>
<dbReference type="PRINTS" id="PR01607">
    <property type="entry name" value="APYRASEFAMLY"/>
</dbReference>
<dbReference type="Gene3D" id="3.90.780.10">
    <property type="entry name" value="5'-Nucleotidase, C-terminal domain"/>
    <property type="match status" value="1"/>
</dbReference>
<dbReference type="InterPro" id="IPR041827">
    <property type="entry name" value="CpdB_N"/>
</dbReference>
<dbReference type="STRING" id="46224.B4102_0471"/>
<dbReference type="InterPro" id="IPR004843">
    <property type="entry name" value="Calcineurin-like_PHP"/>
</dbReference>
<dbReference type="CDD" id="cd07410">
    <property type="entry name" value="MPP_CpdB_N"/>
    <property type="match status" value="1"/>
</dbReference>
<dbReference type="InterPro" id="IPR008334">
    <property type="entry name" value="5'-Nucleotdase_C"/>
</dbReference>
<dbReference type="InterPro" id="IPR036907">
    <property type="entry name" value="5'-Nucleotdase_C_sf"/>
</dbReference>
<comment type="cofactor">
    <cofactor evidence="3">
        <name>a divalent metal cation</name>
        <dbReference type="ChEBI" id="CHEBI:60240"/>
    </cofactor>
</comment>
<dbReference type="PATRIC" id="fig|46224.3.peg.2688"/>
<dbReference type="Proteomes" id="UP000075666">
    <property type="component" value="Unassembled WGS sequence"/>
</dbReference>
<dbReference type="EC" id="3.1.4.16" evidence="14"/>
<keyword evidence="6" id="KW-0479">Metal-binding</keyword>
<evidence type="ECO:0000256" key="11">
    <source>
        <dbReference type="RuleBase" id="RU362119"/>
    </source>
</evidence>
<evidence type="ECO:0000256" key="9">
    <source>
        <dbReference type="ARBA" id="ARBA00022801"/>
    </source>
</evidence>
<evidence type="ECO:0000256" key="10">
    <source>
        <dbReference type="ARBA" id="ARBA00023268"/>
    </source>
</evidence>
<dbReference type="SUPFAM" id="SSF55816">
    <property type="entry name" value="5'-nucleotidase (syn. UDP-sugar hydrolase), C-terminal domain"/>
    <property type="match status" value="1"/>
</dbReference>
<dbReference type="GO" id="GO:0046872">
    <property type="term" value="F:metal ion binding"/>
    <property type="evidence" value="ECO:0007669"/>
    <property type="project" value="UniProtKB-KW"/>
</dbReference>
<evidence type="ECO:0000256" key="2">
    <source>
        <dbReference type="ARBA" id="ARBA00001730"/>
    </source>
</evidence>
<proteinExistence type="inferred from homology"/>
<keyword evidence="15" id="KW-1185">Reference proteome</keyword>
<accession>A0A150L691</accession>
<comment type="subcellular location">
    <subcellularLocation>
        <location evidence="4">Cell envelope</location>
    </subcellularLocation>
</comment>
<evidence type="ECO:0000256" key="6">
    <source>
        <dbReference type="ARBA" id="ARBA00022723"/>
    </source>
</evidence>